<comment type="caution">
    <text evidence="10">The sequence shown here is derived from an EMBL/GenBank/DDBJ whole genome shotgun (WGS) entry which is preliminary data.</text>
</comment>
<gene>
    <name evidence="10" type="ORF">CCACVL1_14201</name>
</gene>
<feature type="transmembrane region" description="Helical" evidence="9">
    <location>
        <begin position="211"/>
        <end position="231"/>
    </location>
</feature>
<keyword evidence="9" id="KW-0406">Ion transport</keyword>
<dbReference type="GO" id="GO:0005774">
    <property type="term" value="C:vacuolar membrane"/>
    <property type="evidence" value="ECO:0007669"/>
    <property type="project" value="UniProtKB-SubCell"/>
</dbReference>
<dbReference type="InterPro" id="IPR008217">
    <property type="entry name" value="Ccc1_fam"/>
</dbReference>
<dbReference type="Proteomes" id="UP000188268">
    <property type="component" value="Unassembled WGS sequence"/>
</dbReference>
<keyword evidence="5 9" id="KW-0812">Transmembrane</keyword>
<evidence type="ECO:0000256" key="8">
    <source>
        <dbReference type="ARBA" id="ARBA00044464"/>
    </source>
</evidence>
<evidence type="ECO:0000256" key="6">
    <source>
        <dbReference type="ARBA" id="ARBA00022989"/>
    </source>
</evidence>
<keyword evidence="3" id="KW-0408">Iron</keyword>
<proteinExistence type="inferred from homology"/>
<comment type="similarity">
    <text evidence="2 9">Belongs to the CCC1 family.</text>
</comment>
<evidence type="ECO:0000256" key="7">
    <source>
        <dbReference type="ARBA" id="ARBA00023136"/>
    </source>
</evidence>
<dbReference type="GO" id="GO:0005384">
    <property type="term" value="F:manganese ion transmembrane transporter activity"/>
    <property type="evidence" value="ECO:0007669"/>
    <property type="project" value="InterPro"/>
</dbReference>
<dbReference type="GO" id="GO:0140315">
    <property type="term" value="F:iron ion sequestering activity"/>
    <property type="evidence" value="ECO:0007669"/>
    <property type="project" value="UniProtKB-UniRule"/>
</dbReference>
<evidence type="ECO:0000256" key="4">
    <source>
        <dbReference type="ARBA" id="ARBA00022554"/>
    </source>
</evidence>
<dbReference type="GO" id="GO:0005381">
    <property type="term" value="F:iron ion transmembrane transporter activity"/>
    <property type="evidence" value="ECO:0007669"/>
    <property type="project" value="UniProtKB-UniRule"/>
</dbReference>
<comment type="function">
    <text evidence="9">Vacuolar Fe(2+) uptake transporter.</text>
</comment>
<evidence type="ECO:0000313" key="11">
    <source>
        <dbReference type="Proteomes" id="UP000188268"/>
    </source>
</evidence>
<keyword evidence="4 9" id="KW-0926">Vacuole</keyword>
<dbReference type="PANTHER" id="PTHR31851">
    <property type="entry name" value="FE(2+)/MN(2+) TRANSPORTER PCL1"/>
    <property type="match status" value="1"/>
</dbReference>
<keyword evidence="3" id="KW-0410">Iron transport</keyword>
<evidence type="ECO:0000256" key="2">
    <source>
        <dbReference type="ARBA" id="ARBA00007049"/>
    </source>
</evidence>
<accession>A0A1R3I818</accession>
<comment type="subcellular location">
    <subcellularLocation>
        <location evidence="1 9">Vacuole membrane</location>
        <topology evidence="1 9">Multi-pass membrane protein</topology>
    </subcellularLocation>
</comment>
<comment type="caution">
    <text evidence="9">Lacks conserved residue(s) required for the propagation of feature annotation.</text>
</comment>
<organism evidence="10 11">
    <name type="scientific">Corchorus capsularis</name>
    <name type="common">Jute</name>
    <dbReference type="NCBI Taxonomy" id="210143"/>
    <lineage>
        <taxon>Eukaryota</taxon>
        <taxon>Viridiplantae</taxon>
        <taxon>Streptophyta</taxon>
        <taxon>Embryophyta</taxon>
        <taxon>Tracheophyta</taxon>
        <taxon>Spermatophyta</taxon>
        <taxon>Magnoliopsida</taxon>
        <taxon>eudicotyledons</taxon>
        <taxon>Gunneridae</taxon>
        <taxon>Pentapetalae</taxon>
        <taxon>rosids</taxon>
        <taxon>malvids</taxon>
        <taxon>Malvales</taxon>
        <taxon>Malvaceae</taxon>
        <taxon>Grewioideae</taxon>
        <taxon>Apeibeae</taxon>
        <taxon>Corchorus</taxon>
    </lineage>
</organism>
<evidence type="ECO:0000256" key="5">
    <source>
        <dbReference type="ARBA" id="ARBA00022692"/>
    </source>
</evidence>
<name>A0A1R3I818_COCAP</name>
<dbReference type="OrthoDB" id="73465at2759"/>
<reference evidence="10 11" key="1">
    <citation type="submission" date="2013-09" db="EMBL/GenBank/DDBJ databases">
        <title>Corchorus capsularis genome sequencing.</title>
        <authorList>
            <person name="Alam M."/>
            <person name="Haque M.S."/>
            <person name="Islam M.S."/>
            <person name="Emdad E.M."/>
            <person name="Islam M.M."/>
            <person name="Ahmed B."/>
            <person name="Halim A."/>
            <person name="Hossen Q.M.M."/>
            <person name="Hossain M.Z."/>
            <person name="Ahmed R."/>
            <person name="Khan M.M."/>
            <person name="Islam R."/>
            <person name="Rashid M.M."/>
            <person name="Khan S.A."/>
            <person name="Rahman M.S."/>
            <person name="Alam M."/>
        </authorList>
    </citation>
    <scope>NUCLEOTIDE SEQUENCE [LARGE SCALE GENOMIC DNA]</scope>
    <source>
        <strain evidence="11">cv. CVL-1</strain>
        <tissue evidence="10">Whole seedling</tissue>
    </source>
</reference>
<keyword evidence="9" id="KW-0813">Transport</keyword>
<feature type="transmembrane region" description="Helical" evidence="9">
    <location>
        <begin position="240"/>
        <end position="261"/>
    </location>
</feature>
<dbReference type="GO" id="GO:0030026">
    <property type="term" value="P:intracellular manganese ion homeostasis"/>
    <property type="evidence" value="ECO:0007669"/>
    <property type="project" value="InterPro"/>
</dbReference>
<dbReference type="STRING" id="210143.A0A1R3I818"/>
<dbReference type="AlphaFoldDB" id="A0A1R3I818"/>
<evidence type="ECO:0000256" key="3">
    <source>
        <dbReference type="ARBA" id="ARBA00022496"/>
    </source>
</evidence>
<evidence type="ECO:0000256" key="1">
    <source>
        <dbReference type="ARBA" id="ARBA00004128"/>
    </source>
</evidence>
<dbReference type="EMBL" id="AWWV01010527">
    <property type="protein sequence ID" value="OMO78699.1"/>
    <property type="molecule type" value="Genomic_DNA"/>
</dbReference>
<dbReference type="Pfam" id="PF01988">
    <property type="entry name" value="VIT1"/>
    <property type="match status" value="1"/>
</dbReference>
<evidence type="ECO:0000313" key="10">
    <source>
        <dbReference type="EMBL" id="OMO78699.1"/>
    </source>
</evidence>
<protein>
    <recommendedName>
        <fullName evidence="9">Vacuolar iron transporter</fullName>
    </recommendedName>
</protein>
<dbReference type="Gramene" id="OMO78699">
    <property type="protein sequence ID" value="OMO78699"/>
    <property type="gene ID" value="CCACVL1_14201"/>
</dbReference>
<sequence length="279" mass="30609">MGEYDDEEISIVETTIPMLEVEPEAEIENRRRERPREPCWKGETVKSIVYAGLDAIVTCFSLISSISASHLSSVDVLVLGIANLVADGISQSLGEFLSTSTKEDLAAKERVVTEWDVNNHKIDKLEKLLQQYQNLGMDINDANMVVNILAKYDQILIEENMKTEKGMPPPDEQGGKKSWKNGLITFFSFVGFGVAPLLSFIILKPFTDNDFVMFIGACFMSALALALLGLARAKIAGKNYVLSVGVVLLNGGVAAAAAYFLGWVLRKDGLDEPITTKVE</sequence>
<keyword evidence="11" id="KW-1185">Reference proteome</keyword>
<comment type="catalytic activity">
    <reaction evidence="8">
        <text>Fe(2+)(in) = Fe(2+)(out)</text>
        <dbReference type="Rhea" id="RHEA:28486"/>
        <dbReference type="ChEBI" id="CHEBI:29033"/>
    </reaction>
    <physiologicalReaction direction="left-to-right" evidence="8">
        <dbReference type="Rhea" id="RHEA:28487"/>
    </physiologicalReaction>
</comment>
<keyword evidence="7 9" id="KW-0472">Membrane</keyword>
<keyword evidence="6 9" id="KW-1133">Transmembrane helix</keyword>
<evidence type="ECO:0000256" key="9">
    <source>
        <dbReference type="RuleBase" id="RU369115"/>
    </source>
</evidence>
<dbReference type="OMA" id="PWKGEYA"/>
<feature type="transmembrane region" description="Helical" evidence="9">
    <location>
        <begin position="183"/>
        <end position="205"/>
    </location>
</feature>